<dbReference type="EMBL" id="KQ459592">
    <property type="protein sequence ID" value="KPI96927.1"/>
    <property type="molecule type" value="Genomic_DNA"/>
</dbReference>
<protein>
    <submittedName>
        <fullName evidence="2">Uncharacterized protein</fullName>
    </submittedName>
</protein>
<dbReference type="Proteomes" id="UP000053268">
    <property type="component" value="Unassembled WGS sequence"/>
</dbReference>
<organism evidence="2 3">
    <name type="scientific">Papilio xuthus</name>
    <name type="common">Asian swallowtail butterfly</name>
    <dbReference type="NCBI Taxonomy" id="66420"/>
    <lineage>
        <taxon>Eukaryota</taxon>
        <taxon>Metazoa</taxon>
        <taxon>Ecdysozoa</taxon>
        <taxon>Arthropoda</taxon>
        <taxon>Hexapoda</taxon>
        <taxon>Insecta</taxon>
        <taxon>Pterygota</taxon>
        <taxon>Neoptera</taxon>
        <taxon>Endopterygota</taxon>
        <taxon>Lepidoptera</taxon>
        <taxon>Glossata</taxon>
        <taxon>Ditrysia</taxon>
        <taxon>Papilionoidea</taxon>
        <taxon>Papilionidae</taxon>
        <taxon>Papilioninae</taxon>
        <taxon>Papilio</taxon>
    </lineage>
</organism>
<dbReference type="AlphaFoldDB" id="A0A194PUD0"/>
<feature type="region of interest" description="Disordered" evidence="1">
    <location>
        <begin position="14"/>
        <end position="65"/>
    </location>
</feature>
<evidence type="ECO:0000256" key="1">
    <source>
        <dbReference type="SAM" id="MobiDB-lite"/>
    </source>
</evidence>
<reference evidence="2 3" key="1">
    <citation type="journal article" date="2015" name="Nat. Commun.">
        <title>Outbred genome sequencing and CRISPR/Cas9 gene editing in butterflies.</title>
        <authorList>
            <person name="Li X."/>
            <person name="Fan D."/>
            <person name="Zhang W."/>
            <person name="Liu G."/>
            <person name="Zhang L."/>
            <person name="Zhao L."/>
            <person name="Fang X."/>
            <person name="Chen L."/>
            <person name="Dong Y."/>
            <person name="Chen Y."/>
            <person name="Ding Y."/>
            <person name="Zhao R."/>
            <person name="Feng M."/>
            <person name="Zhu Y."/>
            <person name="Feng Y."/>
            <person name="Jiang X."/>
            <person name="Zhu D."/>
            <person name="Xiang H."/>
            <person name="Feng X."/>
            <person name="Li S."/>
            <person name="Wang J."/>
            <person name="Zhang G."/>
            <person name="Kronforst M.R."/>
            <person name="Wang W."/>
        </authorList>
    </citation>
    <scope>NUCLEOTIDE SEQUENCE [LARGE SCALE GENOMIC DNA]</scope>
    <source>
        <strain evidence="2">Ya'a_city_454_Px</strain>
        <tissue evidence="2">Whole body</tissue>
    </source>
</reference>
<proteinExistence type="predicted"/>
<evidence type="ECO:0000313" key="2">
    <source>
        <dbReference type="EMBL" id="KPI96927.1"/>
    </source>
</evidence>
<dbReference type="STRING" id="66420.A0A194PUD0"/>
<gene>
    <name evidence="2" type="ORF">RR46_05052</name>
</gene>
<accession>A0A194PUD0</accession>
<sequence>MECGVAAAAAAAGAYAARAQPAAPPAHPALSPTERSPAKAGLHVNFSDKGEVSMRPSPSPSLSRG</sequence>
<evidence type="ECO:0000313" key="3">
    <source>
        <dbReference type="Proteomes" id="UP000053268"/>
    </source>
</evidence>
<keyword evidence="3" id="KW-1185">Reference proteome</keyword>
<name>A0A194PUD0_PAPXU</name>